<evidence type="ECO:0000256" key="3">
    <source>
        <dbReference type="ARBA" id="ARBA00022448"/>
    </source>
</evidence>
<comment type="caution">
    <text evidence="5">The sequence shown here is derived from an EMBL/GenBank/DDBJ whole genome shotgun (WGS) entry which is preliminary data.</text>
</comment>
<dbReference type="CDD" id="cd14748">
    <property type="entry name" value="PBP2_UgpB"/>
    <property type="match status" value="1"/>
</dbReference>
<gene>
    <name evidence="5" type="ORF">ENP86_04715</name>
</gene>
<reference evidence="5" key="1">
    <citation type="journal article" date="2020" name="mSystems">
        <title>Genome- and Community-Level Interaction Insights into Carbon Utilization and Element Cycling Functions of Hydrothermarchaeota in Hydrothermal Sediment.</title>
        <authorList>
            <person name="Zhou Z."/>
            <person name="Liu Y."/>
            <person name="Xu W."/>
            <person name="Pan J."/>
            <person name="Luo Z.H."/>
            <person name="Li M."/>
        </authorList>
    </citation>
    <scope>NUCLEOTIDE SEQUENCE [LARGE SCALE GENOMIC DNA]</scope>
    <source>
        <strain evidence="5">SpSt-258</strain>
    </source>
</reference>
<dbReference type="EMBL" id="DSKY01000014">
    <property type="protein sequence ID" value="HDY58837.1"/>
    <property type="molecule type" value="Genomic_DNA"/>
</dbReference>
<evidence type="ECO:0000313" key="5">
    <source>
        <dbReference type="EMBL" id="HDY58837.1"/>
    </source>
</evidence>
<dbReference type="InterPro" id="IPR006059">
    <property type="entry name" value="SBP"/>
</dbReference>
<dbReference type="Gene3D" id="3.40.190.10">
    <property type="entry name" value="Periplasmic binding protein-like II"/>
    <property type="match status" value="2"/>
</dbReference>
<dbReference type="SUPFAM" id="SSF53850">
    <property type="entry name" value="Periplasmic binding protein-like II"/>
    <property type="match status" value="1"/>
</dbReference>
<proteinExistence type="inferred from homology"/>
<accession>A0A7V0Z5A1</accession>
<dbReference type="AlphaFoldDB" id="A0A7V0Z5A1"/>
<keyword evidence="3" id="KW-0813">Transport</keyword>
<dbReference type="InterPro" id="IPR050490">
    <property type="entry name" value="Bact_solute-bd_prot1"/>
</dbReference>
<dbReference type="GO" id="GO:0030313">
    <property type="term" value="C:cell envelope"/>
    <property type="evidence" value="ECO:0007669"/>
    <property type="project" value="UniProtKB-SubCell"/>
</dbReference>
<evidence type="ECO:0000256" key="4">
    <source>
        <dbReference type="ARBA" id="ARBA00022729"/>
    </source>
</evidence>
<dbReference type="PANTHER" id="PTHR43649:SF31">
    <property type="entry name" value="SN-GLYCEROL-3-PHOSPHATE-BINDING PERIPLASMIC PROTEIN UGPB"/>
    <property type="match status" value="1"/>
</dbReference>
<comment type="similarity">
    <text evidence="2">Belongs to the bacterial solute-binding protein 1 family.</text>
</comment>
<sequence>MVTEGFKKLFYLLLLIPLISCTKEQKCTVYFWHVMGGPIGRKLEQMIQEFNRLHPEGVIKSAQMGSYDALAQKLMGAIASNSPPTIAQMYESWTDQFLRAGYLEPTQHFIDKDSSFDISDFFPVFIEDNTFDSIIVTLPFNKSLPVFYYNATIFDSAGIEKFPDNWVEFRFACEKIKKFKIWPTSWPIDVWYFGSMLYQEGGELFNQELKKPMFHSQAGVKVLGYMVDLVKDSLFYLNPGFQRQDEFLSGNVAIIPASVVSWTFLKGRHKFKMGVAPFPQGTNKGVVIAGTNIGIFKKASPAQKNLAWEFIKWFLEPKQQIEWTKASYYLPTRRSVVRLPEFQIFLSENPNYDKIIAQLEFARTEPKTKEWFTGRIYLNEALEEALRLERTPEKALENAAKRFLVDLE</sequence>
<keyword evidence="4" id="KW-0732">Signal</keyword>
<evidence type="ECO:0000256" key="1">
    <source>
        <dbReference type="ARBA" id="ARBA00004196"/>
    </source>
</evidence>
<organism evidence="5">
    <name type="scientific">candidate division WOR-3 bacterium</name>
    <dbReference type="NCBI Taxonomy" id="2052148"/>
    <lineage>
        <taxon>Bacteria</taxon>
        <taxon>Bacteria division WOR-3</taxon>
    </lineage>
</organism>
<dbReference type="PANTHER" id="PTHR43649">
    <property type="entry name" value="ARABINOSE-BINDING PROTEIN-RELATED"/>
    <property type="match status" value="1"/>
</dbReference>
<evidence type="ECO:0000256" key="2">
    <source>
        <dbReference type="ARBA" id="ARBA00008520"/>
    </source>
</evidence>
<name>A0A7V0Z5A1_UNCW3</name>
<comment type="subcellular location">
    <subcellularLocation>
        <location evidence="1">Cell envelope</location>
    </subcellularLocation>
</comment>
<protein>
    <submittedName>
        <fullName evidence="5">ABC transporter substrate-binding protein</fullName>
    </submittedName>
</protein>
<dbReference type="Pfam" id="PF13416">
    <property type="entry name" value="SBP_bac_8"/>
    <property type="match status" value="1"/>
</dbReference>